<sequence length="561" mass="60012">MSGTKSMETALAKSAHIVEGILLDLKRQSELNEATANTWSNTINVINVELSIVHRLLQNITGQQWPALLEVHLMRDGINAHPWSHLHLLMAPEASSTRALSIKVIDKARPSSTTVTATAPPAVKVKQMVGDIEMGNGDSNNNNVVSKVIARGKGKERAAIEEVGEDTGQEVMVKTVAKEANGKGKAKEVGEERAVKQGKGKGKGKEVVQEEGVAEQTTVMEKSKNKGKWRESSKGTKKTRGCSQSTATSKFKSAELMPSDSEDDVMSAAKVQAWPASTATAGRSSAPRPLHIKLEDPWLPRPPSVNALDACRQQRQLQHPNLKLAWSSDMAQEAGPSKPCKERFNGVVIPLPSCSFSWSSVAPRQLSPKPDASIAAPPASSDEVIANLQAEVWILHQRVADGAHKHQTLTTVVEAMQRHLMTLPVPLPTSADMDLMASLLRHGPEGPLLENQEGGGYNTPLAPSINSPANPLPPLPTILKSTATPTVLLPPPVVLAPLPAIPRQSAPPAPSPSVQPPSEDIARLSAPPIAIALAIHEEYLIMGLLVMHMLGLEVSVHDDGL</sequence>
<dbReference type="EMBL" id="KN828268">
    <property type="protein sequence ID" value="KIK75209.1"/>
    <property type="molecule type" value="Genomic_DNA"/>
</dbReference>
<proteinExistence type="predicted"/>
<dbReference type="HOGENOM" id="CLU_026514_1_1_1"/>
<accession>A0A0D0D584</accession>
<evidence type="ECO:0000313" key="2">
    <source>
        <dbReference type="EMBL" id="KIK75209.1"/>
    </source>
</evidence>
<protein>
    <submittedName>
        <fullName evidence="2">Uncharacterized protein</fullName>
    </submittedName>
</protein>
<name>A0A0D0D584_9AGAM</name>
<dbReference type="InParanoid" id="A0A0D0D584"/>
<gene>
    <name evidence="2" type="ORF">PAXRUDRAFT_19187</name>
</gene>
<dbReference type="AlphaFoldDB" id="A0A0D0D584"/>
<evidence type="ECO:0000313" key="3">
    <source>
        <dbReference type="Proteomes" id="UP000054538"/>
    </source>
</evidence>
<feature type="compositionally biased region" description="Basic and acidic residues" evidence="1">
    <location>
        <begin position="182"/>
        <end position="195"/>
    </location>
</feature>
<evidence type="ECO:0000256" key="1">
    <source>
        <dbReference type="SAM" id="MobiDB-lite"/>
    </source>
</evidence>
<feature type="compositionally biased region" description="Polar residues" evidence="1">
    <location>
        <begin position="241"/>
        <end position="251"/>
    </location>
</feature>
<keyword evidence="3" id="KW-1185">Reference proteome</keyword>
<feature type="region of interest" description="Disordered" evidence="1">
    <location>
        <begin position="182"/>
        <end position="258"/>
    </location>
</feature>
<reference evidence="2 3" key="1">
    <citation type="submission" date="2014-04" db="EMBL/GenBank/DDBJ databases">
        <authorList>
            <consortium name="DOE Joint Genome Institute"/>
            <person name="Kuo A."/>
            <person name="Kohler A."/>
            <person name="Jargeat P."/>
            <person name="Nagy L.G."/>
            <person name="Floudas D."/>
            <person name="Copeland A."/>
            <person name="Barry K.W."/>
            <person name="Cichocki N."/>
            <person name="Veneault-Fourrey C."/>
            <person name="LaButti K."/>
            <person name="Lindquist E.A."/>
            <person name="Lipzen A."/>
            <person name="Lundell T."/>
            <person name="Morin E."/>
            <person name="Murat C."/>
            <person name="Sun H."/>
            <person name="Tunlid A."/>
            <person name="Henrissat B."/>
            <person name="Grigoriev I.V."/>
            <person name="Hibbett D.S."/>
            <person name="Martin F."/>
            <person name="Nordberg H.P."/>
            <person name="Cantor M.N."/>
            <person name="Hua S.X."/>
        </authorList>
    </citation>
    <scope>NUCLEOTIDE SEQUENCE [LARGE SCALE GENOMIC DNA]</scope>
    <source>
        <strain evidence="2 3">Ve08.2h10</strain>
    </source>
</reference>
<dbReference type="Proteomes" id="UP000054538">
    <property type="component" value="Unassembled WGS sequence"/>
</dbReference>
<organism evidence="2 3">
    <name type="scientific">Paxillus rubicundulus Ve08.2h10</name>
    <dbReference type="NCBI Taxonomy" id="930991"/>
    <lineage>
        <taxon>Eukaryota</taxon>
        <taxon>Fungi</taxon>
        <taxon>Dikarya</taxon>
        <taxon>Basidiomycota</taxon>
        <taxon>Agaricomycotina</taxon>
        <taxon>Agaricomycetes</taxon>
        <taxon>Agaricomycetidae</taxon>
        <taxon>Boletales</taxon>
        <taxon>Paxilineae</taxon>
        <taxon>Paxillaceae</taxon>
        <taxon>Paxillus</taxon>
    </lineage>
</organism>
<feature type="compositionally biased region" description="Low complexity" evidence="1">
    <location>
        <begin position="210"/>
        <end position="219"/>
    </location>
</feature>
<reference evidence="3" key="2">
    <citation type="submission" date="2015-01" db="EMBL/GenBank/DDBJ databases">
        <title>Evolutionary Origins and Diversification of the Mycorrhizal Mutualists.</title>
        <authorList>
            <consortium name="DOE Joint Genome Institute"/>
            <consortium name="Mycorrhizal Genomics Consortium"/>
            <person name="Kohler A."/>
            <person name="Kuo A."/>
            <person name="Nagy L.G."/>
            <person name="Floudas D."/>
            <person name="Copeland A."/>
            <person name="Barry K.W."/>
            <person name="Cichocki N."/>
            <person name="Veneault-Fourrey C."/>
            <person name="LaButti K."/>
            <person name="Lindquist E.A."/>
            <person name="Lipzen A."/>
            <person name="Lundell T."/>
            <person name="Morin E."/>
            <person name="Murat C."/>
            <person name="Riley R."/>
            <person name="Ohm R."/>
            <person name="Sun H."/>
            <person name="Tunlid A."/>
            <person name="Henrissat B."/>
            <person name="Grigoriev I.V."/>
            <person name="Hibbett D.S."/>
            <person name="Martin F."/>
        </authorList>
    </citation>
    <scope>NUCLEOTIDE SEQUENCE [LARGE SCALE GENOMIC DNA]</scope>
    <source>
        <strain evidence="3">Ve08.2h10</strain>
    </source>
</reference>
<feature type="compositionally biased region" description="Basic and acidic residues" evidence="1">
    <location>
        <begin position="221"/>
        <end position="234"/>
    </location>
</feature>